<accession>A0A5C6PH74</accession>
<evidence type="ECO:0000256" key="1">
    <source>
        <dbReference type="SAM" id="MobiDB-lite"/>
    </source>
</evidence>
<evidence type="ECO:0000313" key="2">
    <source>
        <dbReference type="EMBL" id="TWW78211.1"/>
    </source>
</evidence>
<dbReference type="EMBL" id="RHFK02000003">
    <property type="protein sequence ID" value="TWW78211.1"/>
    <property type="molecule type" value="Genomic_DNA"/>
</dbReference>
<comment type="caution">
    <text evidence="2">The sequence shown here is derived from an EMBL/GenBank/DDBJ whole genome shotgun (WGS) entry which is preliminary data.</text>
</comment>
<feature type="region of interest" description="Disordered" evidence="1">
    <location>
        <begin position="50"/>
        <end position="86"/>
    </location>
</feature>
<gene>
    <name evidence="2" type="ORF">D4764_11G0003320</name>
</gene>
<organism evidence="2 3">
    <name type="scientific">Takifugu flavidus</name>
    <name type="common">sansaifugu</name>
    <dbReference type="NCBI Taxonomy" id="433684"/>
    <lineage>
        <taxon>Eukaryota</taxon>
        <taxon>Metazoa</taxon>
        <taxon>Chordata</taxon>
        <taxon>Craniata</taxon>
        <taxon>Vertebrata</taxon>
        <taxon>Euteleostomi</taxon>
        <taxon>Actinopterygii</taxon>
        <taxon>Neopterygii</taxon>
        <taxon>Teleostei</taxon>
        <taxon>Neoteleostei</taxon>
        <taxon>Acanthomorphata</taxon>
        <taxon>Eupercaria</taxon>
        <taxon>Tetraodontiformes</taxon>
        <taxon>Tetradontoidea</taxon>
        <taxon>Tetraodontidae</taxon>
        <taxon>Takifugu</taxon>
    </lineage>
</organism>
<feature type="region of interest" description="Disordered" evidence="1">
    <location>
        <begin position="1"/>
        <end position="38"/>
    </location>
</feature>
<feature type="compositionally biased region" description="Acidic residues" evidence="1">
    <location>
        <begin position="77"/>
        <end position="86"/>
    </location>
</feature>
<reference evidence="2 3" key="1">
    <citation type="submission" date="2019-04" db="EMBL/GenBank/DDBJ databases">
        <title>Chromosome genome assembly for Takifugu flavidus.</title>
        <authorList>
            <person name="Xiao S."/>
        </authorList>
    </citation>
    <scope>NUCLEOTIDE SEQUENCE [LARGE SCALE GENOMIC DNA]</scope>
    <source>
        <strain evidence="2">HTHZ2018</strain>
        <tissue evidence="2">Muscle</tissue>
    </source>
</reference>
<sequence>MRTITGFQKKGIRSADGEERAGEAQPEKGCRTGRHQPMSAEELLQAAVWNTAAPVRPEPSSSEDPSALNDILPGPGAEEDPSCGIE</sequence>
<dbReference type="Proteomes" id="UP000324091">
    <property type="component" value="Chromosome 11"/>
</dbReference>
<dbReference type="AlphaFoldDB" id="A0A5C6PH74"/>
<evidence type="ECO:0000313" key="3">
    <source>
        <dbReference type="Proteomes" id="UP000324091"/>
    </source>
</evidence>
<feature type="compositionally biased region" description="Basic and acidic residues" evidence="1">
    <location>
        <begin position="13"/>
        <end position="30"/>
    </location>
</feature>
<protein>
    <submittedName>
        <fullName evidence="2">Uncharacterized protein</fullName>
    </submittedName>
</protein>
<name>A0A5C6PH74_9TELE</name>
<keyword evidence="3" id="KW-1185">Reference proteome</keyword>
<proteinExistence type="predicted"/>